<keyword evidence="2" id="KW-0812">Transmembrane</keyword>
<evidence type="ECO:0000256" key="1">
    <source>
        <dbReference type="SAM" id="Coils"/>
    </source>
</evidence>
<dbReference type="AlphaFoldDB" id="A0A5C6AQI5"/>
<dbReference type="Proteomes" id="UP000317421">
    <property type="component" value="Unassembled WGS sequence"/>
</dbReference>
<dbReference type="EMBL" id="SJPR01000001">
    <property type="protein sequence ID" value="TWU00454.1"/>
    <property type="molecule type" value="Genomic_DNA"/>
</dbReference>
<comment type="caution">
    <text evidence="3">The sequence shown here is derived from an EMBL/GenBank/DDBJ whole genome shotgun (WGS) entry which is preliminary data.</text>
</comment>
<dbReference type="OrthoDB" id="251046at2"/>
<keyword evidence="4" id="KW-1185">Reference proteome</keyword>
<accession>A0A5C6AQI5</accession>
<keyword evidence="2" id="KW-0472">Membrane</keyword>
<evidence type="ECO:0000313" key="4">
    <source>
        <dbReference type="Proteomes" id="UP000317421"/>
    </source>
</evidence>
<evidence type="ECO:0000256" key="2">
    <source>
        <dbReference type="SAM" id="Phobius"/>
    </source>
</evidence>
<keyword evidence="1" id="KW-0175">Coiled coil</keyword>
<keyword evidence="2" id="KW-1133">Transmembrane helix</keyword>
<proteinExistence type="predicted"/>
<feature type="transmembrane region" description="Helical" evidence="2">
    <location>
        <begin position="12"/>
        <end position="37"/>
    </location>
</feature>
<reference evidence="3 4" key="1">
    <citation type="submission" date="2019-02" db="EMBL/GenBank/DDBJ databases">
        <title>Deep-cultivation of Planctomycetes and their phenomic and genomic characterization uncovers novel biology.</title>
        <authorList>
            <person name="Wiegand S."/>
            <person name="Jogler M."/>
            <person name="Boedeker C."/>
            <person name="Pinto D."/>
            <person name="Vollmers J."/>
            <person name="Rivas-Marin E."/>
            <person name="Kohn T."/>
            <person name="Peeters S.H."/>
            <person name="Heuer A."/>
            <person name="Rast P."/>
            <person name="Oberbeckmann S."/>
            <person name="Bunk B."/>
            <person name="Jeske O."/>
            <person name="Meyerdierks A."/>
            <person name="Storesund J.E."/>
            <person name="Kallscheuer N."/>
            <person name="Luecker S."/>
            <person name="Lage O.M."/>
            <person name="Pohl T."/>
            <person name="Merkel B.J."/>
            <person name="Hornburger P."/>
            <person name="Mueller R.-W."/>
            <person name="Bruemmer F."/>
            <person name="Labrenz M."/>
            <person name="Spormann A.M."/>
            <person name="Op Den Camp H."/>
            <person name="Overmann J."/>
            <person name="Amann R."/>
            <person name="Jetten M.S.M."/>
            <person name="Mascher T."/>
            <person name="Medema M.H."/>
            <person name="Devos D.P."/>
            <person name="Kaster A.-K."/>
            <person name="Ovreas L."/>
            <person name="Rohde M."/>
            <person name="Galperin M.Y."/>
            <person name="Jogler C."/>
        </authorList>
    </citation>
    <scope>NUCLEOTIDE SEQUENCE [LARGE SCALE GENOMIC DNA]</scope>
    <source>
        <strain evidence="3 4">Pla108</strain>
    </source>
</reference>
<sequence length="308" mass="33919">MRRNASDDNESLDLLLDAISNTFGGVLFIAVLVVILLQFTGETQTNDASISEPPEAPEVVERRQQALELLQRQVERQNAMVSAFGNQQQIEIAKQIAALASEAESLSQRLGVEADSDQQRELRRQRLESTVDAVRAQSTLNALRREVEALQQQEARSAKLPRMRKTVKSEFPMIVTHDRLYWLYEPRRGGSLGAPRWEQFEPAPDQANPGVASVQLPIDDGSLVVATPKRNSGMLLLDEATVKKGLGGVLRSLDASKVYLAIAVWEDSFDSFGSLRNAVVDLGFEYRLMPQDKTSTVGSGGTGDALVQ</sequence>
<protein>
    <submittedName>
        <fullName evidence="3">Uncharacterized protein</fullName>
    </submittedName>
</protein>
<organism evidence="3 4">
    <name type="scientific">Botrimarina colliarenosi</name>
    <dbReference type="NCBI Taxonomy" id="2528001"/>
    <lineage>
        <taxon>Bacteria</taxon>
        <taxon>Pseudomonadati</taxon>
        <taxon>Planctomycetota</taxon>
        <taxon>Planctomycetia</taxon>
        <taxon>Pirellulales</taxon>
        <taxon>Lacipirellulaceae</taxon>
        <taxon>Botrimarina</taxon>
    </lineage>
</organism>
<feature type="coiled-coil region" evidence="1">
    <location>
        <begin position="133"/>
        <end position="160"/>
    </location>
</feature>
<evidence type="ECO:0000313" key="3">
    <source>
        <dbReference type="EMBL" id="TWU00454.1"/>
    </source>
</evidence>
<name>A0A5C6AQI5_9BACT</name>
<dbReference type="RefSeq" id="WP_146444123.1">
    <property type="nucleotide sequence ID" value="NZ_SJPR01000001.1"/>
</dbReference>
<gene>
    <name evidence="3" type="ORF">Pla108_14050</name>
</gene>